<comment type="similarity">
    <text evidence="1">Belongs to the tryptophan dimethylallyltransferase family.</text>
</comment>
<evidence type="ECO:0000256" key="1">
    <source>
        <dbReference type="ARBA" id="ARBA00010209"/>
    </source>
</evidence>
<dbReference type="RefSeq" id="XP_040805177.1">
    <property type="nucleotide sequence ID" value="XM_040942765.1"/>
</dbReference>
<dbReference type="GeneID" id="63860098"/>
<dbReference type="OrthoDB" id="5392033at2759"/>
<sequence length="412" mass="45020">MGSLAPTPFTPPSTSTPYTHLSQYLTHPNRDHHAWWTTKAPLLTRFLQDCDYTVDAQYQYLTLFHNQLIPCLGIYTEPSVGDKGNTLLSGAGKLEIDRTFTASGSSLRIAFEPTSYLAGEGDTGPDPLNLLPLPGLLSALRKLPGVDVGLDRYRTLSNALTTSEADQATLLQSPELQAKLQTLPSRTQNILALDLIDGSVRPELYFQPQLRALATKADVHTMLLNALQGLNANGALSPALKLTEKYLTASPSTTQPLFISSELSTSPNTNSAKLFLIDSNITLDTAQALWTWGRPDATPHPLQTLWESLGVVEGVRGPTEFPMMLILKLCEEAPFVRPQVALPVVGMTEQGVGEAVVRFFAAMGWETHAAGYLDSLRSYYPDVELGQALGKQAWIALSEFDRQGPALTVFYY</sequence>
<protein>
    <submittedName>
        <fullName evidence="3">Aromatic prenyltransferase</fullName>
    </submittedName>
</protein>
<gene>
    <name evidence="3" type="ORF">BO72DRAFT_421509</name>
</gene>
<dbReference type="InterPro" id="IPR017795">
    <property type="entry name" value="ABBA_NscD-like"/>
</dbReference>
<keyword evidence="2 3" id="KW-0808">Transferase</keyword>
<name>A0A8G1W254_9EURO</name>
<dbReference type="Pfam" id="PF11991">
    <property type="entry name" value="Trp_DMAT"/>
    <property type="match status" value="1"/>
</dbReference>
<dbReference type="NCBIfam" id="TIGR03429">
    <property type="entry name" value="arom_pren_DMATS"/>
    <property type="match status" value="1"/>
</dbReference>
<proteinExistence type="inferred from homology"/>
<evidence type="ECO:0000313" key="4">
    <source>
        <dbReference type="Proteomes" id="UP000249789"/>
    </source>
</evidence>
<evidence type="ECO:0000313" key="3">
    <source>
        <dbReference type="EMBL" id="RAK81167.1"/>
    </source>
</evidence>
<dbReference type="GO" id="GO:0016765">
    <property type="term" value="F:transferase activity, transferring alkyl or aryl (other than methyl) groups"/>
    <property type="evidence" value="ECO:0007669"/>
    <property type="project" value="InterPro"/>
</dbReference>
<keyword evidence="4" id="KW-1185">Reference proteome</keyword>
<organism evidence="3 4">
    <name type="scientific">Aspergillus fijiensis CBS 313.89</name>
    <dbReference type="NCBI Taxonomy" id="1448319"/>
    <lineage>
        <taxon>Eukaryota</taxon>
        <taxon>Fungi</taxon>
        <taxon>Dikarya</taxon>
        <taxon>Ascomycota</taxon>
        <taxon>Pezizomycotina</taxon>
        <taxon>Eurotiomycetes</taxon>
        <taxon>Eurotiomycetidae</taxon>
        <taxon>Eurotiales</taxon>
        <taxon>Aspergillaceae</taxon>
        <taxon>Aspergillus</taxon>
    </lineage>
</organism>
<reference evidence="3 4" key="1">
    <citation type="submission" date="2018-02" db="EMBL/GenBank/DDBJ databases">
        <title>The genomes of Aspergillus section Nigri reveals drivers in fungal speciation.</title>
        <authorList>
            <consortium name="DOE Joint Genome Institute"/>
            <person name="Vesth T.C."/>
            <person name="Nybo J."/>
            <person name="Theobald S."/>
            <person name="Brandl J."/>
            <person name="Frisvad J.C."/>
            <person name="Nielsen K.F."/>
            <person name="Lyhne E.K."/>
            <person name="Kogle M.E."/>
            <person name="Kuo A."/>
            <person name="Riley R."/>
            <person name="Clum A."/>
            <person name="Nolan M."/>
            <person name="Lipzen A."/>
            <person name="Salamov A."/>
            <person name="Henrissat B."/>
            <person name="Wiebenga A."/>
            <person name="De vries R.P."/>
            <person name="Grigoriev I.V."/>
            <person name="Mortensen U.H."/>
            <person name="Andersen M.R."/>
            <person name="Baker S.E."/>
        </authorList>
    </citation>
    <scope>NUCLEOTIDE SEQUENCE [LARGE SCALE GENOMIC DNA]</scope>
    <source>
        <strain evidence="3 4">CBS 313.89</strain>
    </source>
</reference>
<dbReference type="Proteomes" id="UP000249789">
    <property type="component" value="Unassembled WGS sequence"/>
</dbReference>
<dbReference type="EMBL" id="KZ824626">
    <property type="protein sequence ID" value="RAK81167.1"/>
    <property type="molecule type" value="Genomic_DNA"/>
</dbReference>
<dbReference type="VEuPathDB" id="FungiDB:BO72DRAFT_421509"/>
<evidence type="ECO:0000256" key="2">
    <source>
        <dbReference type="ARBA" id="ARBA00022679"/>
    </source>
</evidence>
<dbReference type="AlphaFoldDB" id="A0A8G1W254"/>
<accession>A0A8G1W254</accession>
<dbReference type="PANTHER" id="PTHR40627:SF3">
    <property type="entry name" value="PRENYLTRANSFERASE ASQH2-RELATED"/>
    <property type="match status" value="1"/>
</dbReference>
<dbReference type="GO" id="GO:0009820">
    <property type="term" value="P:alkaloid metabolic process"/>
    <property type="evidence" value="ECO:0007669"/>
    <property type="project" value="InterPro"/>
</dbReference>
<dbReference type="PANTHER" id="PTHR40627">
    <property type="entry name" value="INDOLE PRENYLTRANSFERASE TDIB-RELATED"/>
    <property type="match status" value="1"/>
</dbReference>